<evidence type="ECO:0000313" key="2">
    <source>
        <dbReference type="EMBL" id="SPO03551.1"/>
    </source>
</evidence>
<proteinExistence type="predicted"/>
<feature type="compositionally biased region" description="Basic and acidic residues" evidence="1">
    <location>
        <begin position="86"/>
        <end position="99"/>
    </location>
</feature>
<dbReference type="Proteomes" id="UP001187682">
    <property type="component" value="Unassembled WGS sequence"/>
</dbReference>
<reference evidence="2" key="1">
    <citation type="submission" date="2018-03" db="EMBL/GenBank/DDBJ databases">
        <authorList>
            <person name="Guldener U."/>
        </authorList>
    </citation>
    <scope>NUCLEOTIDE SEQUENCE</scope>
</reference>
<protein>
    <submittedName>
        <fullName evidence="2">Uncharacterized protein</fullName>
    </submittedName>
</protein>
<gene>
    <name evidence="2" type="ORF">DNG_06234</name>
</gene>
<sequence>MAQAKREKRYGREPPRADVLHESIMISPQATSLEFGREEIPSLGNSSTGIRDHKVIFIFRQHLIQRIPDQLSTRLVVRQISGIERDAGDGLARDERDAVGDAEAPGISRDIHSR</sequence>
<organism evidence="2 3">
    <name type="scientific">Cephalotrichum gorgonifer</name>
    <dbReference type="NCBI Taxonomy" id="2041049"/>
    <lineage>
        <taxon>Eukaryota</taxon>
        <taxon>Fungi</taxon>
        <taxon>Dikarya</taxon>
        <taxon>Ascomycota</taxon>
        <taxon>Pezizomycotina</taxon>
        <taxon>Sordariomycetes</taxon>
        <taxon>Hypocreomycetidae</taxon>
        <taxon>Microascales</taxon>
        <taxon>Microascaceae</taxon>
        <taxon>Cephalotrichum</taxon>
    </lineage>
</organism>
<feature type="region of interest" description="Disordered" evidence="1">
    <location>
        <begin position="86"/>
        <end position="114"/>
    </location>
</feature>
<dbReference type="AlphaFoldDB" id="A0AAE8MZE4"/>
<name>A0AAE8MZE4_9PEZI</name>
<keyword evidence="3" id="KW-1185">Reference proteome</keyword>
<evidence type="ECO:0000256" key="1">
    <source>
        <dbReference type="SAM" id="MobiDB-lite"/>
    </source>
</evidence>
<comment type="caution">
    <text evidence="2">The sequence shown here is derived from an EMBL/GenBank/DDBJ whole genome shotgun (WGS) entry which is preliminary data.</text>
</comment>
<accession>A0AAE8MZE4</accession>
<evidence type="ECO:0000313" key="3">
    <source>
        <dbReference type="Proteomes" id="UP001187682"/>
    </source>
</evidence>
<dbReference type="EMBL" id="ONZQ02000008">
    <property type="protein sequence ID" value="SPO03551.1"/>
    <property type="molecule type" value="Genomic_DNA"/>
</dbReference>